<protein>
    <recommendedName>
        <fullName evidence="11">NADH-quinone oxidoreductase subunit K</fullName>
        <ecNumber evidence="11">7.1.1.-</ecNumber>
    </recommendedName>
    <alternativeName>
        <fullName evidence="11">NADH dehydrogenase I subunit K</fullName>
    </alternativeName>
    <alternativeName>
        <fullName evidence="11">NDH-1 subunit K</fullName>
    </alternativeName>
</protein>
<dbReference type="GO" id="GO:0005886">
    <property type="term" value="C:plasma membrane"/>
    <property type="evidence" value="ECO:0007669"/>
    <property type="project" value="UniProtKB-SubCell"/>
</dbReference>
<name>A0A0S3QRT1_THET7</name>
<evidence type="ECO:0000256" key="7">
    <source>
        <dbReference type="ARBA" id="ARBA00022967"/>
    </source>
</evidence>
<evidence type="ECO:0000313" key="12">
    <source>
        <dbReference type="EMBL" id="BAT71017.1"/>
    </source>
</evidence>
<evidence type="ECO:0000256" key="10">
    <source>
        <dbReference type="ARBA" id="ARBA00023136"/>
    </source>
</evidence>
<dbReference type="PANTHER" id="PTHR11434">
    <property type="entry name" value="NADH-UBIQUINONE OXIDOREDUCTASE SUBUNIT ND4L"/>
    <property type="match status" value="1"/>
</dbReference>
<reference evidence="13" key="1">
    <citation type="journal article" date="2018" name="Science">
        <title>A primordial and reversible TCA cycle in a facultatively chemolithoautotrophic thermophile.</title>
        <authorList>
            <person name="Nunoura T."/>
            <person name="Chikaraishi Y."/>
            <person name="Izaki R."/>
            <person name="Suwa T."/>
            <person name="Sato T."/>
            <person name="Harada T."/>
            <person name="Mori K."/>
            <person name="Kato Y."/>
            <person name="Miyazaki M."/>
            <person name="Shimamura S."/>
            <person name="Yanagawa K."/>
            <person name="Shuto A."/>
            <person name="Ohkouchi N."/>
            <person name="Fujita N."/>
            <person name="Takaki Y."/>
            <person name="Atomi H."/>
            <person name="Takai K."/>
        </authorList>
    </citation>
    <scope>NUCLEOTIDE SEQUENCE [LARGE SCALE GENOMIC DNA]</scope>
    <source>
        <strain evidence="13">DSM 17441 / JCM 13301 / NBRC 103674 / ABI70S6</strain>
    </source>
</reference>
<dbReference type="STRING" id="1298851.TST_0208"/>
<dbReference type="RefSeq" id="WP_068548839.1">
    <property type="nucleotide sequence ID" value="NZ_AP013035.1"/>
</dbReference>
<evidence type="ECO:0000256" key="1">
    <source>
        <dbReference type="ARBA" id="ARBA00002378"/>
    </source>
</evidence>
<dbReference type="AlphaFoldDB" id="A0A0S3QRT1"/>
<dbReference type="NCBIfam" id="NF004320">
    <property type="entry name" value="PRK05715.1-2"/>
    <property type="match status" value="1"/>
</dbReference>
<comment type="subcellular location">
    <subcellularLocation>
        <location evidence="11">Cell membrane</location>
        <topology evidence="11">Multi-pass membrane protein</topology>
    </subcellularLocation>
    <subcellularLocation>
        <location evidence="2">Membrane</location>
        <topology evidence="2">Multi-pass membrane protein</topology>
    </subcellularLocation>
</comment>
<comment type="function">
    <text evidence="1 11">NDH-1 shuttles electrons from NADH, via FMN and iron-sulfur (Fe-S) centers, to quinones in the respiratory chain. The immediate electron acceptor for the enzyme in this species is believed to be ubiquinone. Couples the redox reaction to proton translocation (for every two electrons transferred, four hydrogen ions are translocated across the cytoplasmic membrane), and thus conserves the redox energy in a proton gradient.</text>
</comment>
<evidence type="ECO:0000256" key="6">
    <source>
        <dbReference type="ARBA" id="ARBA00022719"/>
    </source>
</evidence>
<dbReference type="EMBL" id="AP013035">
    <property type="protein sequence ID" value="BAT71017.1"/>
    <property type="molecule type" value="Genomic_DNA"/>
</dbReference>
<dbReference type="GO" id="GO:0042773">
    <property type="term" value="P:ATP synthesis coupled electron transport"/>
    <property type="evidence" value="ECO:0007669"/>
    <property type="project" value="InterPro"/>
</dbReference>
<keyword evidence="7 11" id="KW-1278">Translocase</keyword>
<dbReference type="OrthoDB" id="9810120at2"/>
<evidence type="ECO:0000256" key="5">
    <source>
        <dbReference type="ARBA" id="ARBA00022692"/>
    </source>
</evidence>
<comment type="catalytic activity">
    <reaction evidence="11">
        <text>a quinone + NADH + 5 H(+)(in) = a quinol + NAD(+) + 4 H(+)(out)</text>
        <dbReference type="Rhea" id="RHEA:57888"/>
        <dbReference type="ChEBI" id="CHEBI:15378"/>
        <dbReference type="ChEBI" id="CHEBI:24646"/>
        <dbReference type="ChEBI" id="CHEBI:57540"/>
        <dbReference type="ChEBI" id="CHEBI:57945"/>
        <dbReference type="ChEBI" id="CHEBI:132124"/>
    </reaction>
</comment>
<keyword evidence="10 11" id="KW-0472">Membrane</keyword>
<accession>A0A0S3QRT1</accession>
<dbReference type="FunFam" id="1.10.287.3510:FF:000001">
    <property type="entry name" value="NADH-quinone oxidoreductase subunit K"/>
    <property type="match status" value="1"/>
</dbReference>
<keyword evidence="4 11" id="KW-0813">Transport</keyword>
<dbReference type="Proteomes" id="UP000063234">
    <property type="component" value="Chromosome"/>
</dbReference>
<evidence type="ECO:0000313" key="13">
    <source>
        <dbReference type="Proteomes" id="UP000063234"/>
    </source>
</evidence>
<gene>
    <name evidence="11" type="primary">nuoK</name>
    <name evidence="12" type="ORF">TST_0208</name>
</gene>
<dbReference type="KEGG" id="ttk:TST_0208"/>
<proteinExistence type="inferred from homology"/>
<feature type="transmembrane region" description="Helical" evidence="11">
    <location>
        <begin position="60"/>
        <end position="83"/>
    </location>
</feature>
<evidence type="ECO:0000256" key="11">
    <source>
        <dbReference type="HAMAP-Rule" id="MF_01456"/>
    </source>
</evidence>
<dbReference type="InterPro" id="IPR039428">
    <property type="entry name" value="NUOK/Mnh_C1-like"/>
</dbReference>
<dbReference type="PANTHER" id="PTHR11434:SF21">
    <property type="entry name" value="NADH DEHYDROGENASE SUBUNIT 4L-RELATED"/>
    <property type="match status" value="1"/>
</dbReference>
<sequence>MQMQLIYAIGILTFAIGALGVLVRKNAIVMFICIELMLNGANILLMGISKYKGLVEGQVIVLFIMAIAAAEAAIGMAIITAFYRRRGGVEVDKADLLRW</sequence>
<evidence type="ECO:0000256" key="2">
    <source>
        <dbReference type="ARBA" id="ARBA00004141"/>
    </source>
</evidence>
<feature type="transmembrane region" description="Helical" evidence="11">
    <location>
        <begin position="6"/>
        <end position="23"/>
    </location>
</feature>
<evidence type="ECO:0000256" key="4">
    <source>
        <dbReference type="ARBA" id="ARBA00022448"/>
    </source>
</evidence>
<evidence type="ECO:0000256" key="9">
    <source>
        <dbReference type="ARBA" id="ARBA00023027"/>
    </source>
</evidence>
<keyword evidence="8 11" id="KW-1133">Transmembrane helix</keyword>
<evidence type="ECO:0000256" key="8">
    <source>
        <dbReference type="ARBA" id="ARBA00022989"/>
    </source>
</evidence>
<keyword evidence="6 11" id="KW-0874">Quinone</keyword>
<keyword evidence="5 11" id="KW-0812">Transmembrane</keyword>
<keyword evidence="12" id="KW-0560">Oxidoreductase</keyword>
<feature type="transmembrane region" description="Helical" evidence="11">
    <location>
        <begin position="28"/>
        <end position="48"/>
    </location>
</feature>
<evidence type="ECO:0000256" key="3">
    <source>
        <dbReference type="ARBA" id="ARBA00010519"/>
    </source>
</evidence>
<dbReference type="HAMAP" id="MF_01456">
    <property type="entry name" value="NDH1_NuoK"/>
    <property type="match status" value="1"/>
</dbReference>
<dbReference type="Gene3D" id="1.10.287.3510">
    <property type="match status" value="1"/>
</dbReference>
<organism evidence="12 13">
    <name type="scientific">Thermosulfidibacter takaii (strain DSM 17441 / JCM 13301 / NBRC 103674 / ABI70S6)</name>
    <dbReference type="NCBI Taxonomy" id="1298851"/>
    <lineage>
        <taxon>Bacteria</taxon>
        <taxon>Pseudomonadati</taxon>
        <taxon>Thermosulfidibacterota</taxon>
        <taxon>Thermosulfidibacteria</taxon>
        <taxon>Thermosulfidibacterales</taxon>
        <taxon>Thermosulfidibacteraceae</taxon>
    </lineage>
</organism>
<dbReference type="EC" id="7.1.1.-" evidence="11"/>
<comment type="similarity">
    <text evidence="3 11">Belongs to the complex I subunit 4L family.</text>
</comment>
<dbReference type="Pfam" id="PF00420">
    <property type="entry name" value="Oxidored_q2"/>
    <property type="match status" value="1"/>
</dbReference>
<dbReference type="GO" id="GO:0050136">
    <property type="term" value="F:NADH dehydrogenase (quinone) (non-electrogenic) activity"/>
    <property type="evidence" value="ECO:0007669"/>
    <property type="project" value="UniProtKB-UniRule"/>
</dbReference>
<dbReference type="GO" id="GO:0048038">
    <property type="term" value="F:quinone binding"/>
    <property type="evidence" value="ECO:0007669"/>
    <property type="project" value="UniProtKB-KW"/>
</dbReference>
<dbReference type="InterPro" id="IPR001133">
    <property type="entry name" value="NADH_UbQ_OxRdtase_chain4L/K"/>
</dbReference>
<comment type="subunit">
    <text evidence="11">NDH-1 is composed of 14 different subunits. Subunits NuoA, H, J, K, L, M, N constitute the membrane sector of the complex.</text>
</comment>
<keyword evidence="13" id="KW-1185">Reference proteome</keyword>
<keyword evidence="9 11" id="KW-0520">NAD</keyword>
<keyword evidence="11" id="KW-1003">Cell membrane</keyword>
<dbReference type="GO" id="GO:0030964">
    <property type="term" value="C:NADH dehydrogenase complex"/>
    <property type="evidence" value="ECO:0007669"/>
    <property type="project" value="TreeGrafter"/>
</dbReference>
<keyword evidence="11" id="KW-0830">Ubiquinone</keyword>